<comment type="caution">
    <text evidence="1">The sequence shown here is derived from an EMBL/GenBank/DDBJ whole genome shotgun (WGS) entry which is preliminary data.</text>
</comment>
<keyword evidence="2" id="KW-1185">Reference proteome</keyword>
<evidence type="ECO:0000313" key="2">
    <source>
        <dbReference type="Proteomes" id="UP000821845"/>
    </source>
</evidence>
<sequence>MIFFVYVRYVFDKVKKVTTSNHVKGFRPKHSRDFKAGEVYSAYWEGDSRTAGSYYEAEILHMTEDPAAPEDNTVAEMALAEPQEQPPEQPRQDSRVLLPHAGSETVEEPLPSPPVCSIMGNGMVHLANNVCISKDAFDMLMAIPKESLFIKRAATSIWSSEVLAKRSFSGTLSNRYFSEAFFRHYAASRGFSVEETNKCAKNIRLWLSQKTCELRRKKPSNSKQPE</sequence>
<evidence type="ECO:0000313" key="1">
    <source>
        <dbReference type="EMBL" id="KAH6946798.1"/>
    </source>
</evidence>
<name>A0ACB7TIA1_HYAAI</name>
<gene>
    <name evidence="1" type="ORF">HPB50_015353</name>
</gene>
<reference evidence="1" key="1">
    <citation type="submission" date="2020-05" db="EMBL/GenBank/DDBJ databases">
        <title>Large-scale comparative analyses of tick genomes elucidate their genetic diversity and vector capacities.</title>
        <authorList>
            <person name="Jia N."/>
            <person name="Wang J."/>
            <person name="Shi W."/>
            <person name="Du L."/>
            <person name="Sun Y."/>
            <person name="Zhan W."/>
            <person name="Jiang J."/>
            <person name="Wang Q."/>
            <person name="Zhang B."/>
            <person name="Ji P."/>
            <person name="Sakyi L.B."/>
            <person name="Cui X."/>
            <person name="Yuan T."/>
            <person name="Jiang B."/>
            <person name="Yang W."/>
            <person name="Lam T.T.-Y."/>
            <person name="Chang Q."/>
            <person name="Ding S."/>
            <person name="Wang X."/>
            <person name="Zhu J."/>
            <person name="Ruan X."/>
            <person name="Zhao L."/>
            <person name="Wei J."/>
            <person name="Que T."/>
            <person name="Du C."/>
            <person name="Cheng J."/>
            <person name="Dai P."/>
            <person name="Han X."/>
            <person name="Huang E."/>
            <person name="Gao Y."/>
            <person name="Liu J."/>
            <person name="Shao H."/>
            <person name="Ye R."/>
            <person name="Li L."/>
            <person name="Wei W."/>
            <person name="Wang X."/>
            <person name="Wang C."/>
            <person name="Yang T."/>
            <person name="Huo Q."/>
            <person name="Li W."/>
            <person name="Guo W."/>
            <person name="Chen H."/>
            <person name="Zhou L."/>
            <person name="Ni X."/>
            <person name="Tian J."/>
            <person name="Zhou Y."/>
            <person name="Sheng Y."/>
            <person name="Liu T."/>
            <person name="Pan Y."/>
            <person name="Xia L."/>
            <person name="Li J."/>
            <person name="Zhao F."/>
            <person name="Cao W."/>
        </authorList>
    </citation>
    <scope>NUCLEOTIDE SEQUENCE</scope>
    <source>
        <strain evidence="1">Hyas-2018</strain>
    </source>
</reference>
<proteinExistence type="predicted"/>
<dbReference type="Proteomes" id="UP000821845">
    <property type="component" value="Chromosome 1"/>
</dbReference>
<protein>
    <submittedName>
        <fullName evidence="1">Uncharacterized protein</fullName>
    </submittedName>
</protein>
<accession>A0ACB7TIA1</accession>
<dbReference type="EMBL" id="CM023481">
    <property type="protein sequence ID" value="KAH6946798.1"/>
    <property type="molecule type" value="Genomic_DNA"/>
</dbReference>
<organism evidence="1 2">
    <name type="scientific">Hyalomma asiaticum</name>
    <name type="common">Tick</name>
    <dbReference type="NCBI Taxonomy" id="266040"/>
    <lineage>
        <taxon>Eukaryota</taxon>
        <taxon>Metazoa</taxon>
        <taxon>Ecdysozoa</taxon>
        <taxon>Arthropoda</taxon>
        <taxon>Chelicerata</taxon>
        <taxon>Arachnida</taxon>
        <taxon>Acari</taxon>
        <taxon>Parasitiformes</taxon>
        <taxon>Ixodida</taxon>
        <taxon>Ixodoidea</taxon>
        <taxon>Ixodidae</taxon>
        <taxon>Hyalomminae</taxon>
        <taxon>Hyalomma</taxon>
    </lineage>
</organism>